<dbReference type="OrthoDB" id="9770072at2"/>
<evidence type="ECO:0008006" key="3">
    <source>
        <dbReference type="Google" id="ProtNLM"/>
    </source>
</evidence>
<sequence length="379" mass="42066">MELSAEDALRLNVLLANELEAVRIDESRMVVYALSPEGEASVRLNPQGRDDQYLKKVRELLSSQVLGSPGGYPVFLRRWTRMGQARDDSLEQLLLLGEPEAVVAVVHANGLTDEIARRAWWAMPVADNARRMLEHECVVNGMLGQELAEFLVDYLPFETEHKAMIETIRLVLQPGLISDELREKLWRSAKRKNSYYIGFMDACPDNLPEPSMPRSDWQQVSDTLSSLVESGNAVAEQLCRCLSAQGQTFLATAEAAMAKPTNQDVVVEFLKSIQRYFSSVCPHTDSAADMETIVSDAEALLDVPPVCPTTRAVYDVLQELPGHSADVRAMMALGWVGEPLVNPIFSHTDSIGSVMRKKIVPVTGPIQQQFSQLRGKVNS</sequence>
<dbReference type="AlphaFoldDB" id="A0A4R1H9C9"/>
<evidence type="ECO:0000313" key="2">
    <source>
        <dbReference type="Proteomes" id="UP000295707"/>
    </source>
</evidence>
<dbReference type="RefSeq" id="WP_132972346.1">
    <property type="nucleotide sequence ID" value="NZ_SMFX01000001.1"/>
</dbReference>
<keyword evidence="2" id="KW-1185">Reference proteome</keyword>
<reference evidence="1 2" key="1">
    <citation type="submission" date="2019-03" db="EMBL/GenBank/DDBJ databases">
        <title>Genomic Encyclopedia of Type Strains, Phase IV (KMG-IV): sequencing the most valuable type-strain genomes for metagenomic binning, comparative biology and taxonomic classification.</title>
        <authorList>
            <person name="Goeker M."/>
        </authorList>
    </citation>
    <scope>NUCLEOTIDE SEQUENCE [LARGE SCALE GENOMIC DNA]</scope>
    <source>
        <strain evidence="1 2">DSM 19610</strain>
    </source>
</reference>
<protein>
    <recommendedName>
        <fullName evidence="3">Sulfur reduction protein DsrS</fullName>
    </recommendedName>
</protein>
<gene>
    <name evidence="1" type="ORF">DFR30_1762</name>
</gene>
<dbReference type="EMBL" id="SMFX01000001">
    <property type="protein sequence ID" value="TCK18484.1"/>
    <property type="molecule type" value="Genomic_DNA"/>
</dbReference>
<comment type="caution">
    <text evidence="1">The sequence shown here is derived from an EMBL/GenBank/DDBJ whole genome shotgun (WGS) entry which is preliminary data.</text>
</comment>
<evidence type="ECO:0000313" key="1">
    <source>
        <dbReference type="EMBL" id="TCK18484.1"/>
    </source>
</evidence>
<proteinExistence type="predicted"/>
<name>A0A4R1H9C9_9GAMM</name>
<organism evidence="1 2">
    <name type="scientific">Thiogranum longum</name>
    <dbReference type="NCBI Taxonomy" id="1537524"/>
    <lineage>
        <taxon>Bacteria</taxon>
        <taxon>Pseudomonadati</taxon>
        <taxon>Pseudomonadota</taxon>
        <taxon>Gammaproteobacteria</taxon>
        <taxon>Chromatiales</taxon>
        <taxon>Ectothiorhodospiraceae</taxon>
        <taxon>Thiogranum</taxon>
    </lineage>
</organism>
<dbReference type="Proteomes" id="UP000295707">
    <property type="component" value="Unassembled WGS sequence"/>
</dbReference>
<accession>A0A4R1H9C9</accession>